<comment type="similarity">
    <text evidence="1">Belongs to the LysR transcriptional regulatory family.</text>
</comment>
<evidence type="ECO:0000256" key="3">
    <source>
        <dbReference type="ARBA" id="ARBA00023125"/>
    </source>
</evidence>
<dbReference type="NCBIfam" id="NF002964">
    <property type="entry name" value="PRK03635.1"/>
    <property type="match status" value="1"/>
</dbReference>
<dbReference type="InterPro" id="IPR017685">
    <property type="entry name" value="ArgP"/>
</dbReference>
<dbReference type="SUPFAM" id="SSF46785">
    <property type="entry name" value="Winged helix' DNA-binding domain"/>
    <property type="match status" value="1"/>
</dbReference>
<keyword evidence="3 6" id="KW-0238">DNA-binding</keyword>
<evidence type="ECO:0000256" key="4">
    <source>
        <dbReference type="ARBA" id="ARBA00023163"/>
    </source>
</evidence>
<comment type="caution">
    <text evidence="6">The sequence shown here is derived from an EMBL/GenBank/DDBJ whole genome shotgun (WGS) entry which is preliminary data.</text>
</comment>
<keyword evidence="2" id="KW-0805">Transcription regulation</keyword>
<dbReference type="PROSITE" id="PS50931">
    <property type="entry name" value="HTH_LYSR"/>
    <property type="match status" value="1"/>
</dbReference>
<dbReference type="Proteomes" id="UP000448575">
    <property type="component" value="Unassembled WGS sequence"/>
</dbReference>
<evidence type="ECO:0000256" key="2">
    <source>
        <dbReference type="ARBA" id="ARBA00023015"/>
    </source>
</evidence>
<dbReference type="GO" id="GO:0003700">
    <property type="term" value="F:DNA-binding transcription factor activity"/>
    <property type="evidence" value="ECO:0007669"/>
    <property type="project" value="InterPro"/>
</dbReference>
<name>A0A6N9HFM1_9BURK</name>
<dbReference type="Pfam" id="PF03466">
    <property type="entry name" value="LysR_substrate"/>
    <property type="match status" value="1"/>
</dbReference>
<dbReference type="Gene3D" id="3.40.190.290">
    <property type="match status" value="1"/>
</dbReference>
<dbReference type="PANTHER" id="PTHR30579">
    <property type="entry name" value="TRANSCRIPTIONAL REGULATOR"/>
    <property type="match status" value="1"/>
</dbReference>
<dbReference type="InterPro" id="IPR000847">
    <property type="entry name" value="LysR_HTH_N"/>
</dbReference>
<dbReference type="InterPro" id="IPR005119">
    <property type="entry name" value="LysR_subst-bd"/>
</dbReference>
<dbReference type="InterPro" id="IPR036388">
    <property type="entry name" value="WH-like_DNA-bd_sf"/>
</dbReference>
<dbReference type="Gene3D" id="1.10.10.10">
    <property type="entry name" value="Winged helix-like DNA-binding domain superfamily/Winged helix DNA-binding domain"/>
    <property type="match status" value="1"/>
</dbReference>
<evidence type="ECO:0000313" key="6">
    <source>
        <dbReference type="EMBL" id="MYN02246.1"/>
    </source>
</evidence>
<evidence type="ECO:0000256" key="1">
    <source>
        <dbReference type="ARBA" id="ARBA00009437"/>
    </source>
</evidence>
<dbReference type="NCBIfam" id="TIGR03298">
    <property type="entry name" value="argP"/>
    <property type="match status" value="1"/>
</dbReference>
<reference evidence="6 7" key="1">
    <citation type="submission" date="2019-12" db="EMBL/GenBank/DDBJ databases">
        <title>Novel species isolated from a subtropical stream in China.</title>
        <authorList>
            <person name="Lu H."/>
        </authorList>
    </citation>
    <scope>NUCLEOTIDE SEQUENCE [LARGE SCALE GENOMIC DNA]</scope>
    <source>
        <strain evidence="6 7">DS3</strain>
    </source>
</reference>
<gene>
    <name evidence="6" type="ORF">GTP41_09030</name>
</gene>
<dbReference type="InterPro" id="IPR036390">
    <property type="entry name" value="WH_DNA-bd_sf"/>
</dbReference>
<dbReference type="NCBIfam" id="NF009888">
    <property type="entry name" value="PRK13348.1"/>
    <property type="match status" value="1"/>
</dbReference>
<sequence length="298" mass="33342">MIPDPRQGEALLAVIDGGSFEQAAAALHLTPSAVSQRVSGLEAALGTPLLIRSRPIRLTSAGQQLVQYLRRSRLMEQEFLAELKIADAVPPRIAVAVNNDTLGTWFLPELSSFLNKENILLEIILDDQDHTYSLFEKGLVLAGVSSAPEPMRGCRAQHLGYMRYRLLAHPEFAARWFPEGFNREAARNAPVMFFDRKDSLQQIFIERELGLPLGAYPVQYIPSSDPFVASIRLGMGYGMLPRQQYKSMLETGELVDLAPGKYLDVQLYWHAWRIQSPRLVRLTEEVIAAAGRALDRQA</sequence>
<dbReference type="InterPro" id="IPR050176">
    <property type="entry name" value="LTTR"/>
</dbReference>
<evidence type="ECO:0000259" key="5">
    <source>
        <dbReference type="PROSITE" id="PS50931"/>
    </source>
</evidence>
<keyword evidence="4" id="KW-0804">Transcription</keyword>
<accession>A0A6N9HFM1</accession>
<dbReference type="GO" id="GO:0003677">
    <property type="term" value="F:DNA binding"/>
    <property type="evidence" value="ECO:0007669"/>
    <property type="project" value="UniProtKB-KW"/>
</dbReference>
<dbReference type="RefSeq" id="WP_161025236.1">
    <property type="nucleotide sequence ID" value="NZ_WWCJ01000005.1"/>
</dbReference>
<feature type="domain" description="HTH lysR-type" evidence="5">
    <location>
        <begin position="3"/>
        <end position="59"/>
    </location>
</feature>
<keyword evidence="7" id="KW-1185">Reference proteome</keyword>
<protein>
    <submittedName>
        <fullName evidence="6">ArgP/LysG family DNA-binding transcriptional regulator</fullName>
    </submittedName>
</protein>
<dbReference type="SUPFAM" id="SSF53850">
    <property type="entry name" value="Periplasmic binding protein-like II"/>
    <property type="match status" value="1"/>
</dbReference>
<proteinExistence type="inferred from homology"/>
<dbReference type="PANTHER" id="PTHR30579:SF2">
    <property type="entry name" value="HTH-TYPE TRANSCRIPTIONAL REGULATOR ARGP"/>
    <property type="match status" value="1"/>
</dbReference>
<dbReference type="Pfam" id="PF00126">
    <property type="entry name" value="HTH_1"/>
    <property type="match status" value="1"/>
</dbReference>
<dbReference type="EMBL" id="WWCJ01000005">
    <property type="protein sequence ID" value="MYN02246.1"/>
    <property type="molecule type" value="Genomic_DNA"/>
</dbReference>
<evidence type="ECO:0000313" key="7">
    <source>
        <dbReference type="Proteomes" id="UP000448575"/>
    </source>
</evidence>
<organism evidence="6 7">
    <name type="scientific">Pseudoduganella guangdongensis</name>
    <dbReference type="NCBI Taxonomy" id="2692179"/>
    <lineage>
        <taxon>Bacteria</taxon>
        <taxon>Pseudomonadati</taxon>
        <taxon>Pseudomonadota</taxon>
        <taxon>Betaproteobacteria</taxon>
        <taxon>Burkholderiales</taxon>
        <taxon>Oxalobacteraceae</taxon>
        <taxon>Telluria group</taxon>
        <taxon>Pseudoduganella</taxon>
    </lineage>
</organism>
<dbReference type="AlphaFoldDB" id="A0A6N9HFM1"/>